<dbReference type="SUPFAM" id="SSF46785">
    <property type="entry name" value="Winged helix' DNA-binding domain"/>
    <property type="match status" value="1"/>
</dbReference>
<keyword evidence="8" id="KW-1185">Reference proteome</keyword>
<dbReference type="InterPro" id="IPR000847">
    <property type="entry name" value="LysR_HTH_N"/>
</dbReference>
<protein>
    <submittedName>
        <fullName evidence="7">LysR family transcriptional regulator</fullName>
    </submittedName>
</protein>
<dbReference type="InterPro" id="IPR005119">
    <property type="entry name" value="LysR_subst-bd"/>
</dbReference>
<evidence type="ECO:0000256" key="1">
    <source>
        <dbReference type="ARBA" id="ARBA00009437"/>
    </source>
</evidence>
<dbReference type="PROSITE" id="PS50931">
    <property type="entry name" value="HTH_LYSR"/>
    <property type="match status" value="1"/>
</dbReference>
<sequence>MDLRHLRYFLAVAEEKHFGRAAERLNIVQPALSMQIKALEAELGGALFIRTSRHVELTEAGLLLQAEAQRTLDQVEHTRLAVERSLRGETGRVRVGFAGNAIFSGKMTGDLRRFHKAYPDAEIVIQEVAPQKQVEAILAGQLDIGYTPDNSTTSVAAIRVQKAGSWEIMVAMTDDHPLAGHACITVEMLAEQPLILYDAHDTHEQVYLMFAQRLGDSFRVAHRSASTLSVLAIAAAGLGLALIPAPVQQVNIPGLLYRRLDAPEMMANLVIISRVAEPSNAVTAYLEMAVPTVL</sequence>
<keyword evidence="4" id="KW-0238">DNA-binding</keyword>
<evidence type="ECO:0000256" key="5">
    <source>
        <dbReference type="ARBA" id="ARBA00023163"/>
    </source>
</evidence>
<accession>A0A2L1UYA2</accession>
<dbReference type="SUPFAM" id="SSF53850">
    <property type="entry name" value="Periplasmic binding protein-like II"/>
    <property type="match status" value="1"/>
</dbReference>
<dbReference type="Gene3D" id="1.10.10.10">
    <property type="entry name" value="Winged helix-like DNA-binding domain superfamily/Winged helix DNA-binding domain"/>
    <property type="match status" value="1"/>
</dbReference>
<dbReference type="Gene3D" id="3.40.190.10">
    <property type="entry name" value="Periplasmic binding protein-like II"/>
    <property type="match status" value="2"/>
</dbReference>
<reference evidence="8" key="1">
    <citation type="submission" date="2017-01" db="EMBL/GenBank/DDBJ databases">
        <title>Genome sequence of Rouxiella sp. ERMR1:05.</title>
        <authorList>
            <person name="Kumar R."/>
            <person name="Singh D."/>
            <person name="Kumar S."/>
        </authorList>
    </citation>
    <scope>NUCLEOTIDE SEQUENCE [LARGE SCALE GENOMIC DNA]</scope>
    <source>
        <strain evidence="8">ERMR1:05</strain>
        <plasmid evidence="8">unnamed1</plasmid>
    </source>
</reference>
<dbReference type="PRINTS" id="PR00039">
    <property type="entry name" value="HTHLYSR"/>
</dbReference>
<evidence type="ECO:0000259" key="6">
    <source>
        <dbReference type="PROSITE" id="PS50931"/>
    </source>
</evidence>
<dbReference type="PANTHER" id="PTHR30346:SF28">
    <property type="entry name" value="HTH-TYPE TRANSCRIPTIONAL REGULATOR CYNR"/>
    <property type="match status" value="1"/>
</dbReference>
<keyword evidence="5" id="KW-0804">Transcription</keyword>
<comment type="similarity">
    <text evidence="1">Belongs to the LysR transcriptional regulatory family.</text>
</comment>
<dbReference type="Proteomes" id="UP000239197">
    <property type="component" value="Plasmid unnamed1"/>
</dbReference>
<dbReference type="FunFam" id="1.10.10.10:FF:000001">
    <property type="entry name" value="LysR family transcriptional regulator"/>
    <property type="match status" value="1"/>
</dbReference>
<dbReference type="InterPro" id="IPR036388">
    <property type="entry name" value="WH-like_DNA-bd_sf"/>
</dbReference>
<geneLocation type="plasmid" evidence="7 8">
    <name>unnamed1</name>
</geneLocation>
<dbReference type="PANTHER" id="PTHR30346">
    <property type="entry name" value="TRANSCRIPTIONAL DUAL REGULATOR HCAR-RELATED"/>
    <property type="match status" value="1"/>
</dbReference>
<keyword evidence="2" id="KW-0678">Repressor</keyword>
<dbReference type="GO" id="GO:0003677">
    <property type="term" value="F:DNA binding"/>
    <property type="evidence" value="ECO:0007669"/>
    <property type="project" value="UniProtKB-KW"/>
</dbReference>
<dbReference type="RefSeq" id="WP_104925242.1">
    <property type="nucleotide sequence ID" value="NZ_CP019063.1"/>
</dbReference>
<dbReference type="CDD" id="cd08414">
    <property type="entry name" value="PBP2_LTTR_aromatics_like"/>
    <property type="match status" value="1"/>
</dbReference>
<organism evidence="7 8">
    <name type="scientific">Rahnella sikkimica</name>
    <dbReference type="NCBI Taxonomy" id="1805933"/>
    <lineage>
        <taxon>Bacteria</taxon>
        <taxon>Pseudomonadati</taxon>
        <taxon>Pseudomonadota</taxon>
        <taxon>Gammaproteobacteria</taxon>
        <taxon>Enterobacterales</taxon>
        <taxon>Yersiniaceae</taxon>
        <taxon>Rahnella</taxon>
    </lineage>
</organism>
<feature type="domain" description="HTH lysR-type" evidence="6">
    <location>
        <begin position="1"/>
        <end position="58"/>
    </location>
</feature>
<proteinExistence type="inferred from homology"/>
<dbReference type="OrthoDB" id="8850588at2"/>
<dbReference type="KEGG" id="rox:BV494_23820"/>
<dbReference type="GO" id="GO:0003700">
    <property type="term" value="F:DNA-binding transcription factor activity"/>
    <property type="evidence" value="ECO:0007669"/>
    <property type="project" value="InterPro"/>
</dbReference>
<dbReference type="AlphaFoldDB" id="A0A2L1UYA2"/>
<evidence type="ECO:0000313" key="7">
    <source>
        <dbReference type="EMBL" id="AVF37910.1"/>
    </source>
</evidence>
<keyword evidence="3" id="KW-0805">Transcription regulation</keyword>
<gene>
    <name evidence="7" type="ORF">BV494_23820</name>
</gene>
<name>A0A2L1UYA2_9GAMM</name>
<dbReference type="InterPro" id="IPR036390">
    <property type="entry name" value="WH_DNA-bd_sf"/>
</dbReference>
<dbReference type="Pfam" id="PF00126">
    <property type="entry name" value="HTH_1"/>
    <property type="match status" value="1"/>
</dbReference>
<evidence type="ECO:0000256" key="4">
    <source>
        <dbReference type="ARBA" id="ARBA00023125"/>
    </source>
</evidence>
<evidence type="ECO:0000313" key="8">
    <source>
        <dbReference type="Proteomes" id="UP000239197"/>
    </source>
</evidence>
<keyword evidence="7" id="KW-0614">Plasmid</keyword>
<evidence type="ECO:0000256" key="3">
    <source>
        <dbReference type="ARBA" id="ARBA00023015"/>
    </source>
</evidence>
<dbReference type="EMBL" id="CP019063">
    <property type="protein sequence ID" value="AVF37910.1"/>
    <property type="molecule type" value="Genomic_DNA"/>
</dbReference>
<dbReference type="Pfam" id="PF03466">
    <property type="entry name" value="LysR_substrate"/>
    <property type="match status" value="1"/>
</dbReference>
<dbReference type="GO" id="GO:0032993">
    <property type="term" value="C:protein-DNA complex"/>
    <property type="evidence" value="ECO:0007669"/>
    <property type="project" value="TreeGrafter"/>
</dbReference>
<evidence type="ECO:0000256" key="2">
    <source>
        <dbReference type="ARBA" id="ARBA00022491"/>
    </source>
</evidence>